<organism evidence="1 2">
    <name type="scientific">Catenulispora yoronensis</name>
    <dbReference type="NCBI Taxonomy" id="450799"/>
    <lineage>
        <taxon>Bacteria</taxon>
        <taxon>Bacillati</taxon>
        <taxon>Actinomycetota</taxon>
        <taxon>Actinomycetes</taxon>
        <taxon>Catenulisporales</taxon>
        <taxon>Catenulisporaceae</taxon>
        <taxon>Catenulispora</taxon>
    </lineage>
</organism>
<proteinExistence type="predicted"/>
<dbReference type="Proteomes" id="UP001500751">
    <property type="component" value="Unassembled WGS sequence"/>
</dbReference>
<keyword evidence="2" id="KW-1185">Reference proteome</keyword>
<gene>
    <name evidence="1" type="ORF">GCM10009839_70210</name>
</gene>
<accession>A0ABP5GQL6</accession>
<evidence type="ECO:0000313" key="1">
    <source>
        <dbReference type="EMBL" id="GAA2052645.1"/>
    </source>
</evidence>
<sequence length="91" mass="9719">MVREARLGSPGILGSPGFGWRWCAEAGSWSRSGRVGAGRLCTVLVGEGTLTPTDNGVHVTMTVDRMHDLEWTERLIGGRQIELANLGKAVG</sequence>
<name>A0ABP5GQL6_9ACTN</name>
<protein>
    <submittedName>
        <fullName evidence="1">Uncharacterized protein</fullName>
    </submittedName>
</protein>
<dbReference type="EMBL" id="BAAAQN010000054">
    <property type="protein sequence ID" value="GAA2052645.1"/>
    <property type="molecule type" value="Genomic_DNA"/>
</dbReference>
<comment type="caution">
    <text evidence="1">The sequence shown here is derived from an EMBL/GenBank/DDBJ whole genome shotgun (WGS) entry which is preliminary data.</text>
</comment>
<evidence type="ECO:0000313" key="2">
    <source>
        <dbReference type="Proteomes" id="UP001500751"/>
    </source>
</evidence>
<reference evidence="2" key="1">
    <citation type="journal article" date="2019" name="Int. J. Syst. Evol. Microbiol.">
        <title>The Global Catalogue of Microorganisms (GCM) 10K type strain sequencing project: providing services to taxonomists for standard genome sequencing and annotation.</title>
        <authorList>
            <consortium name="The Broad Institute Genomics Platform"/>
            <consortium name="The Broad Institute Genome Sequencing Center for Infectious Disease"/>
            <person name="Wu L."/>
            <person name="Ma J."/>
        </authorList>
    </citation>
    <scope>NUCLEOTIDE SEQUENCE [LARGE SCALE GENOMIC DNA]</scope>
    <source>
        <strain evidence="2">JCM 16014</strain>
    </source>
</reference>